<dbReference type="OrthoDB" id="5082940at2"/>
<feature type="domain" description="Helix-turn-helix" evidence="1">
    <location>
        <begin position="11"/>
        <end position="56"/>
    </location>
</feature>
<name>A0A060JEY4_9MICO</name>
<dbReference type="KEGG" id="rla:Rhola_00002940"/>
<proteinExistence type="predicted"/>
<dbReference type="GO" id="GO:0003677">
    <property type="term" value="F:DNA binding"/>
    <property type="evidence" value="ECO:0007669"/>
    <property type="project" value="InterPro"/>
</dbReference>
<dbReference type="NCBIfam" id="TIGR01764">
    <property type="entry name" value="excise"/>
    <property type="match status" value="1"/>
</dbReference>
<protein>
    <submittedName>
        <fullName evidence="2">DNA binding domain, excisionase family</fullName>
    </submittedName>
</protein>
<dbReference type="InterPro" id="IPR009061">
    <property type="entry name" value="DNA-bd_dom_put_sf"/>
</dbReference>
<accession>A0A060JEY4</accession>
<evidence type="ECO:0000313" key="3">
    <source>
        <dbReference type="Proteomes" id="UP000067708"/>
    </source>
</evidence>
<dbReference type="InterPro" id="IPR041657">
    <property type="entry name" value="HTH_17"/>
</dbReference>
<keyword evidence="3" id="KW-1185">Reference proteome</keyword>
<evidence type="ECO:0000313" key="2">
    <source>
        <dbReference type="EMBL" id="AIC47117.1"/>
    </source>
</evidence>
<dbReference type="InterPro" id="IPR010093">
    <property type="entry name" value="SinI_DNA-bd"/>
</dbReference>
<dbReference type="RefSeq" id="WP_038501902.1">
    <property type="nucleotide sequence ID" value="NZ_CP007490.1"/>
</dbReference>
<dbReference type="EMBL" id="CP007490">
    <property type="protein sequence ID" value="AIC47117.1"/>
    <property type="molecule type" value="Genomic_DNA"/>
</dbReference>
<sequence length="101" mass="11358">MSTLNNHPDFVSVERAAEMLSVSTKTIRNWIKSGDLPAFEAGPKLLRISVLDIRAFCKPVSRANWKPRVTSRTDLTAKTRENYGHAKMREVLGRGPFDFGP</sequence>
<reference evidence="2 3" key="1">
    <citation type="journal article" date="2014" name="Int. J. Syst. Evol. Microbiol.">
        <title>Rhodoluna lacicola gen. nov., sp. nov., a planktonic freshwater bacterium with stream-lined genome.</title>
        <authorList>
            <person name="Hahn M."/>
            <person name="Schmidt J."/>
            <person name="Taipale S.J."/>
            <person name="Doolittle W.F."/>
            <person name="Koll U."/>
        </authorList>
    </citation>
    <scope>NUCLEOTIDE SEQUENCE [LARGE SCALE GENOMIC DNA]</scope>
    <source>
        <strain evidence="2 3">MWH-Ta8</strain>
    </source>
</reference>
<gene>
    <name evidence="2" type="ORF">Rhola_00002940</name>
</gene>
<dbReference type="AlphaFoldDB" id="A0A060JEY4"/>
<dbReference type="Proteomes" id="UP000067708">
    <property type="component" value="Chromosome"/>
</dbReference>
<dbReference type="Gene3D" id="1.10.1660.10">
    <property type="match status" value="1"/>
</dbReference>
<evidence type="ECO:0000259" key="1">
    <source>
        <dbReference type="Pfam" id="PF12728"/>
    </source>
</evidence>
<dbReference type="Pfam" id="PF12728">
    <property type="entry name" value="HTH_17"/>
    <property type="match status" value="1"/>
</dbReference>
<dbReference type="SUPFAM" id="SSF46955">
    <property type="entry name" value="Putative DNA-binding domain"/>
    <property type="match status" value="1"/>
</dbReference>
<dbReference type="HOGENOM" id="CLU_2289470_0_0_11"/>
<organism evidence="2 3">
    <name type="scientific">Rhodoluna lacicola</name>
    <dbReference type="NCBI Taxonomy" id="529884"/>
    <lineage>
        <taxon>Bacteria</taxon>
        <taxon>Bacillati</taxon>
        <taxon>Actinomycetota</taxon>
        <taxon>Actinomycetes</taxon>
        <taxon>Micrococcales</taxon>
        <taxon>Microbacteriaceae</taxon>
        <taxon>Luna cluster</taxon>
        <taxon>Luna-1 subcluster</taxon>
        <taxon>Rhodoluna</taxon>
    </lineage>
</organism>